<dbReference type="EMBL" id="JAEMHM010000001">
    <property type="protein sequence ID" value="MBJ6723079.1"/>
    <property type="molecule type" value="Genomic_DNA"/>
</dbReference>
<organism evidence="3 4">
    <name type="scientific">Geomesophilobacter sediminis</name>
    <dbReference type="NCBI Taxonomy" id="2798584"/>
    <lineage>
        <taxon>Bacteria</taxon>
        <taxon>Pseudomonadati</taxon>
        <taxon>Thermodesulfobacteriota</taxon>
        <taxon>Desulfuromonadia</taxon>
        <taxon>Geobacterales</taxon>
        <taxon>Geobacteraceae</taxon>
        <taxon>Geomesophilobacter</taxon>
    </lineage>
</organism>
<keyword evidence="4" id="KW-1185">Reference proteome</keyword>
<dbReference type="InterPro" id="IPR013424">
    <property type="entry name" value="Ice-binding_C"/>
</dbReference>
<dbReference type="AlphaFoldDB" id="A0A8J7IMR3"/>
<reference evidence="3" key="1">
    <citation type="submission" date="2020-12" db="EMBL/GenBank/DDBJ databases">
        <title>Geomonas sp. Red875, isolated from river sediment.</title>
        <authorList>
            <person name="Xu Z."/>
            <person name="Zhang Z."/>
            <person name="Masuda Y."/>
            <person name="Itoh H."/>
            <person name="Senoo K."/>
        </authorList>
    </citation>
    <scope>NUCLEOTIDE SEQUENCE</scope>
    <source>
        <strain evidence="3">Red875</strain>
    </source>
</reference>
<evidence type="ECO:0000256" key="1">
    <source>
        <dbReference type="SAM" id="SignalP"/>
    </source>
</evidence>
<dbReference type="Pfam" id="PF07589">
    <property type="entry name" value="PEP-CTERM"/>
    <property type="match status" value="1"/>
</dbReference>
<dbReference type="RefSeq" id="WP_199381933.1">
    <property type="nucleotide sequence ID" value="NZ_JAEMHM010000001.1"/>
</dbReference>
<dbReference type="NCBIfam" id="TIGR02595">
    <property type="entry name" value="PEP_CTERM"/>
    <property type="match status" value="1"/>
</dbReference>
<feature type="chain" id="PRO_5035226947" evidence="1">
    <location>
        <begin position="20"/>
        <end position="211"/>
    </location>
</feature>
<accession>A0A8J7IMR3</accession>
<feature type="signal peptide" evidence="1">
    <location>
        <begin position="1"/>
        <end position="19"/>
    </location>
</feature>
<feature type="domain" description="Ice-binding protein C-terminal" evidence="2">
    <location>
        <begin position="185"/>
        <end position="207"/>
    </location>
</feature>
<dbReference type="Proteomes" id="UP000636888">
    <property type="component" value="Unassembled WGS sequence"/>
</dbReference>
<comment type="caution">
    <text evidence="3">The sequence shown here is derived from an EMBL/GenBank/DDBJ whole genome shotgun (WGS) entry which is preliminary data.</text>
</comment>
<keyword evidence="1" id="KW-0732">Signal</keyword>
<proteinExistence type="predicted"/>
<name>A0A8J7IMR3_9BACT</name>
<sequence>MKKLLAIILLMTSIGTANATTLNFDDIYLNPDAPPPASSYAPLAVGYGGFNWDNLYVFTKDSKSYADTGYERGVVSGTNAVYNGFGMSASMAGGLFDFMGASFTAARIDGLTLDIKGLKAGQILYDRTITLTTESPAHFDLEFLGIDTLSFDSGNLPRHQFVMDDFTFTKQGTSPNGTGAIPVVPVPEPGSFLLVGAGLVGLLMSRRHRVK</sequence>
<evidence type="ECO:0000313" key="3">
    <source>
        <dbReference type="EMBL" id="MBJ6723079.1"/>
    </source>
</evidence>
<gene>
    <name evidence="3" type="ORF">JFN93_00010</name>
</gene>
<evidence type="ECO:0000259" key="2">
    <source>
        <dbReference type="Pfam" id="PF07589"/>
    </source>
</evidence>
<evidence type="ECO:0000313" key="4">
    <source>
        <dbReference type="Proteomes" id="UP000636888"/>
    </source>
</evidence>
<protein>
    <submittedName>
        <fullName evidence="3">PEP-CTERM sorting domain-containing protein</fullName>
    </submittedName>
</protein>